<dbReference type="InterPro" id="IPR001173">
    <property type="entry name" value="Glyco_trans_2-like"/>
</dbReference>
<comment type="caution">
    <text evidence="5">The sequence shown here is derived from an EMBL/GenBank/DDBJ whole genome shotgun (WGS) entry which is preliminary data.</text>
</comment>
<dbReference type="PANTHER" id="PTHR43179">
    <property type="entry name" value="RHAMNOSYLTRANSFERASE WBBL"/>
    <property type="match status" value="1"/>
</dbReference>
<organism evidence="5 6">
    <name type="scientific">Paraburkholderia graminis</name>
    <dbReference type="NCBI Taxonomy" id="60548"/>
    <lineage>
        <taxon>Bacteria</taxon>
        <taxon>Pseudomonadati</taxon>
        <taxon>Pseudomonadota</taxon>
        <taxon>Betaproteobacteria</taxon>
        <taxon>Burkholderiales</taxon>
        <taxon>Burkholderiaceae</taxon>
        <taxon>Paraburkholderia</taxon>
    </lineage>
</organism>
<reference evidence="5 6" key="1">
    <citation type="submission" date="2023-08" db="EMBL/GenBank/DDBJ databases">
        <title>Genome sequencing of plant associated microbes to promote plant fitness in Sorghum bicolor and Oryza sativa.</title>
        <authorList>
            <person name="Coleman-Derr D."/>
        </authorList>
    </citation>
    <scope>NUCLEOTIDE SEQUENCE [LARGE SCALE GENOMIC DNA]</scope>
    <source>
        <strain evidence="5 6">SLBN-33</strain>
    </source>
</reference>
<evidence type="ECO:0000313" key="6">
    <source>
        <dbReference type="Proteomes" id="UP001245184"/>
    </source>
</evidence>
<evidence type="ECO:0000313" key="5">
    <source>
        <dbReference type="EMBL" id="MDR6207815.1"/>
    </source>
</evidence>
<feature type="domain" description="Glycosyltransferase 2-like" evidence="4">
    <location>
        <begin position="291"/>
        <end position="403"/>
    </location>
</feature>
<dbReference type="SUPFAM" id="SSF53448">
    <property type="entry name" value="Nucleotide-diphospho-sugar transferases"/>
    <property type="match status" value="1"/>
</dbReference>
<dbReference type="EMBL" id="JAVIZN010000002">
    <property type="protein sequence ID" value="MDR6207815.1"/>
    <property type="molecule type" value="Genomic_DNA"/>
</dbReference>
<dbReference type="AlphaFoldDB" id="A0ABD5CT78"/>
<name>A0ABD5CT78_9BURK</name>
<evidence type="ECO:0000259" key="4">
    <source>
        <dbReference type="Pfam" id="PF00535"/>
    </source>
</evidence>
<sequence length="978" mass="108608">MAQMQCKYGYFEVSGRGLAIDSLRRYGEFAERKLVAMQRFFAPGCVAADIGADVGACSVAFARYARAAGRVHAFEMRGVIADALRENVARNFLQQVVLTHEVDNGADAPSGEALWGALESLELASVDLVHIGRHAVISPSALFDCASGTISRCRPVICVDFAAAKNAEAWLAAATRERYAVFGHAAFAFNPENYRRCTENVYGDAREQMLILVPNEHAVRFHTQDLLHVRSLEDLRVFLQGAAAQTNGTPSVALAGRFAPWTPMRETAAAAVEDGFSPPYEAGCSKSELHIVVPFYKKEELVPQLFGSLNAIGDELRRLQAKIFFYNDSPDHAPLQAALESCRFDDHAINLEVVTNESNLGFIGTCNRAFARAKAARAEVILLNSDTIVFPGALSEMLDVAMLDPMIGFVSPRSNNATIATLPYSFLDKNVTPQQAYAAFVETAPTLPRYSFVPTAVGFCLLIKWTLHSELGGFDIVYGTGYNEENDLVMRANRCGYRAVLANRAFVWHMGEQSFAESSRAKDAREAKNAPILHARYPEYPQIIQSYFASPEFRAETLIECCAGRNGQPVFAFDLSSFGPYFNGTFESGIKLLEAAVRTWPKHCKIAVYMRKAAWDFHGLARLEGVTRLEVDGQSEKVTAIVRIGQPFDVDTMSRLVNRAPVVGIFMLDTIAYDCGYLSLNFDARIWHFALRHIDVLFTNSRFTLDRFRNRFEIGPAVIQKVSLHSLDVSEYGSPSGNRDGARSHIFVIGNHFNHKFVRPTVDAIAAAFPEERIVAVGYGDEAPPSGNVEAFQAGHLADKAFEMFYSDAAAVVFPSHYEGFGFPVLHALARRRPIYVRDSGLYRELAAGTEGAENIHYFCTIEDLISDIRENGMHWKTPETSGECGGWDRSAREVFASMEEARRTVRYGTIVDRLRQFDQLQHALSIGGAVALTPSKLVGMRVEAGVERILRLPGMEPLARRCWHFARRLRNRRRGNR</sequence>
<evidence type="ECO:0000256" key="3">
    <source>
        <dbReference type="ARBA" id="ARBA00022679"/>
    </source>
</evidence>
<evidence type="ECO:0000256" key="1">
    <source>
        <dbReference type="ARBA" id="ARBA00006739"/>
    </source>
</evidence>
<keyword evidence="3" id="KW-0808">Transferase</keyword>
<dbReference type="SUPFAM" id="SSF53756">
    <property type="entry name" value="UDP-Glycosyltransferase/glycogen phosphorylase"/>
    <property type="match status" value="1"/>
</dbReference>
<dbReference type="InterPro" id="IPR029063">
    <property type="entry name" value="SAM-dependent_MTases_sf"/>
</dbReference>
<dbReference type="Gene3D" id="3.40.50.2000">
    <property type="entry name" value="Glycogen Phosphorylase B"/>
    <property type="match status" value="1"/>
</dbReference>
<evidence type="ECO:0000256" key="2">
    <source>
        <dbReference type="ARBA" id="ARBA00022676"/>
    </source>
</evidence>
<dbReference type="SUPFAM" id="SSF53335">
    <property type="entry name" value="S-adenosyl-L-methionine-dependent methyltransferases"/>
    <property type="match status" value="1"/>
</dbReference>
<dbReference type="Proteomes" id="UP001245184">
    <property type="component" value="Unassembled WGS sequence"/>
</dbReference>
<dbReference type="GO" id="GO:0016757">
    <property type="term" value="F:glycosyltransferase activity"/>
    <property type="evidence" value="ECO:0007669"/>
    <property type="project" value="UniProtKB-KW"/>
</dbReference>
<comment type="similarity">
    <text evidence="1">Belongs to the glycosyltransferase 2 family.</text>
</comment>
<proteinExistence type="inferred from homology"/>
<keyword evidence="2" id="KW-0328">Glycosyltransferase</keyword>
<dbReference type="RefSeq" id="WP_310034836.1">
    <property type="nucleotide sequence ID" value="NZ_JAVIZN010000002.1"/>
</dbReference>
<gene>
    <name evidence="5" type="ORF">QF025_006535</name>
</gene>
<dbReference type="Pfam" id="PF00535">
    <property type="entry name" value="Glycos_transf_2"/>
    <property type="match status" value="1"/>
</dbReference>
<accession>A0ABD5CT78</accession>
<dbReference type="PANTHER" id="PTHR43179:SF12">
    <property type="entry name" value="GALACTOFURANOSYLTRANSFERASE GLFT2"/>
    <property type="match status" value="1"/>
</dbReference>
<dbReference type="Gene3D" id="3.90.550.10">
    <property type="entry name" value="Spore Coat Polysaccharide Biosynthesis Protein SpsA, Chain A"/>
    <property type="match status" value="1"/>
</dbReference>
<dbReference type="InterPro" id="IPR029044">
    <property type="entry name" value="Nucleotide-diphossugar_trans"/>
</dbReference>
<dbReference type="Gene3D" id="3.40.50.150">
    <property type="entry name" value="Vaccinia Virus protein VP39"/>
    <property type="match status" value="1"/>
</dbReference>
<protein>
    <submittedName>
        <fullName evidence="5">GT2 family glycosyltransferase</fullName>
    </submittedName>
</protein>